<organism evidence="7 8">
    <name type="scientific">Phormidium tenue NIES-30</name>
    <dbReference type="NCBI Taxonomy" id="549789"/>
    <lineage>
        <taxon>Bacteria</taxon>
        <taxon>Bacillati</taxon>
        <taxon>Cyanobacteriota</taxon>
        <taxon>Cyanophyceae</taxon>
        <taxon>Oscillatoriophycideae</taxon>
        <taxon>Oscillatoriales</taxon>
        <taxon>Oscillatoriaceae</taxon>
        <taxon>Phormidium</taxon>
    </lineage>
</organism>
<dbReference type="GO" id="GO:1901678">
    <property type="term" value="P:iron coordination entity transport"/>
    <property type="evidence" value="ECO:0007669"/>
    <property type="project" value="UniProtKB-ARBA"/>
</dbReference>
<keyword evidence="4 5" id="KW-0732">Signal</keyword>
<evidence type="ECO:0000313" key="7">
    <source>
        <dbReference type="EMBL" id="OKH47508.1"/>
    </source>
</evidence>
<dbReference type="EMBL" id="MRCG01000009">
    <property type="protein sequence ID" value="OKH47508.1"/>
    <property type="molecule type" value="Genomic_DNA"/>
</dbReference>
<comment type="subcellular location">
    <subcellularLocation>
        <location evidence="1">Cell envelope</location>
    </subcellularLocation>
</comment>
<comment type="caution">
    <text evidence="7">The sequence shown here is derived from an EMBL/GenBank/DDBJ whole genome shotgun (WGS) entry which is preliminary data.</text>
</comment>
<evidence type="ECO:0000256" key="1">
    <source>
        <dbReference type="ARBA" id="ARBA00004196"/>
    </source>
</evidence>
<evidence type="ECO:0000256" key="2">
    <source>
        <dbReference type="ARBA" id="ARBA00008814"/>
    </source>
</evidence>
<feature type="domain" description="Fe/B12 periplasmic-binding" evidence="6">
    <location>
        <begin position="54"/>
        <end position="319"/>
    </location>
</feature>
<dbReference type="GO" id="GO:0030288">
    <property type="term" value="C:outer membrane-bounded periplasmic space"/>
    <property type="evidence" value="ECO:0007669"/>
    <property type="project" value="TreeGrafter"/>
</dbReference>
<dbReference type="PANTHER" id="PTHR30532">
    <property type="entry name" value="IRON III DICITRATE-BINDING PERIPLASMIC PROTEIN"/>
    <property type="match status" value="1"/>
</dbReference>
<evidence type="ECO:0000256" key="3">
    <source>
        <dbReference type="ARBA" id="ARBA00022448"/>
    </source>
</evidence>
<evidence type="ECO:0000256" key="4">
    <source>
        <dbReference type="ARBA" id="ARBA00022729"/>
    </source>
</evidence>
<dbReference type="OrthoDB" id="418958at2"/>
<dbReference type="AlphaFoldDB" id="A0A1U7J4V9"/>
<gene>
    <name evidence="7" type="ORF">NIES30_13705</name>
</gene>
<name>A0A1U7J4V9_9CYAN</name>
<evidence type="ECO:0000259" key="6">
    <source>
        <dbReference type="PROSITE" id="PS50983"/>
    </source>
</evidence>
<reference evidence="7 8" key="1">
    <citation type="submission" date="2016-11" db="EMBL/GenBank/DDBJ databases">
        <title>Draft Genome Sequences of Nine Cyanobacterial Strains from Diverse Habitats.</title>
        <authorList>
            <person name="Zhu T."/>
            <person name="Hou S."/>
            <person name="Lu X."/>
            <person name="Hess W.R."/>
        </authorList>
    </citation>
    <scope>NUCLEOTIDE SEQUENCE [LARGE SCALE GENOMIC DNA]</scope>
    <source>
        <strain evidence="7 8">NIES-30</strain>
    </source>
</reference>
<dbReference type="InterPro" id="IPR051313">
    <property type="entry name" value="Bact_iron-sidero_bind"/>
</dbReference>
<dbReference type="Pfam" id="PF01497">
    <property type="entry name" value="Peripla_BP_2"/>
    <property type="match status" value="1"/>
</dbReference>
<keyword evidence="8" id="KW-1185">Reference proteome</keyword>
<proteinExistence type="inferred from homology"/>
<keyword evidence="3" id="KW-0813">Transport</keyword>
<evidence type="ECO:0000256" key="5">
    <source>
        <dbReference type="SAM" id="SignalP"/>
    </source>
</evidence>
<protein>
    <submittedName>
        <fullName evidence="7">Sugar ABC transporter substrate-binding protein</fullName>
    </submittedName>
</protein>
<dbReference type="CDD" id="cd01146">
    <property type="entry name" value="FhuD"/>
    <property type="match status" value="1"/>
</dbReference>
<comment type="similarity">
    <text evidence="2">Belongs to the bacterial solute-binding protein 8 family.</text>
</comment>
<dbReference type="RefSeq" id="WP_084173214.1">
    <property type="nucleotide sequence ID" value="NZ_MRCG01000009.1"/>
</dbReference>
<dbReference type="Proteomes" id="UP000185557">
    <property type="component" value="Unassembled WGS sequence"/>
</dbReference>
<feature type="signal peptide" evidence="5">
    <location>
        <begin position="1"/>
        <end position="22"/>
    </location>
</feature>
<feature type="chain" id="PRO_5012821062" evidence="5">
    <location>
        <begin position="23"/>
        <end position="320"/>
    </location>
</feature>
<dbReference type="SUPFAM" id="SSF53807">
    <property type="entry name" value="Helical backbone' metal receptor"/>
    <property type="match status" value="1"/>
</dbReference>
<dbReference type="STRING" id="549789.NIES30_13705"/>
<dbReference type="PANTHER" id="PTHR30532:SF25">
    <property type="entry name" value="IRON(III) DICITRATE-BINDING PERIPLASMIC PROTEIN"/>
    <property type="match status" value="1"/>
</dbReference>
<sequence>MTLKNWLLHGLLMVLVAVGAIACQTSPNVNPAPSDCRMVQHPLGETCVPMQPSRVIALNHTAAGNLLSLGVTPIGVVSNLLPELDERLLGVPRLGQSEQINLESLVVLQPDLIIGATSELEGNYDKLAAIAPTVAFEMQTTADWQQPFRFHGQMLGMESQAEAVLSQYQQRVKALRNRLGEPPVQVSLVRVMAQSGQISLYLKNCFGGSILADVGFARPPAQDNGTLGQPPFTKLISREALSEADGDVILLSTFGATPEIAAAAEAELERLKTDPLWQSLKAVQQNQIYGVGHYWGAGNSPLAAEWVLDDIEQYLIKLAI</sequence>
<accession>A0A1U7J4V9</accession>
<dbReference type="InterPro" id="IPR002491">
    <property type="entry name" value="ABC_transptr_periplasmic_BD"/>
</dbReference>
<dbReference type="Gene3D" id="3.40.50.1980">
    <property type="entry name" value="Nitrogenase molybdenum iron protein domain"/>
    <property type="match status" value="2"/>
</dbReference>
<dbReference type="PROSITE" id="PS51257">
    <property type="entry name" value="PROKAR_LIPOPROTEIN"/>
    <property type="match status" value="1"/>
</dbReference>
<evidence type="ECO:0000313" key="8">
    <source>
        <dbReference type="Proteomes" id="UP000185557"/>
    </source>
</evidence>
<dbReference type="PROSITE" id="PS50983">
    <property type="entry name" value="FE_B12_PBP"/>
    <property type="match status" value="1"/>
</dbReference>